<organism evidence="2 3">
    <name type="scientific">Lingula anatina</name>
    <name type="common">Brachiopod</name>
    <name type="synonym">Lingula unguis</name>
    <dbReference type="NCBI Taxonomy" id="7574"/>
    <lineage>
        <taxon>Eukaryota</taxon>
        <taxon>Metazoa</taxon>
        <taxon>Spiralia</taxon>
        <taxon>Lophotrochozoa</taxon>
        <taxon>Brachiopoda</taxon>
        <taxon>Linguliformea</taxon>
        <taxon>Lingulata</taxon>
        <taxon>Lingulida</taxon>
        <taxon>Linguloidea</taxon>
        <taxon>Lingulidae</taxon>
        <taxon>Lingula</taxon>
    </lineage>
</organism>
<accession>A0A1S3JSN4</accession>
<proteinExistence type="predicted"/>
<sequence>MQNSRQFEAHDKGQVKFSGNRGKKLQQRLKEGIGLTVAGTSDHDSVLHFPLKQSTLQAPTTLFSVLEEEEEDGEETQDYRVRSKSFGCMDDYLSKRRQGIKAMPMSAILSPRILRRKNAPRYLLTVPEMEPHPRRRVVSALPASQHSPMLSPDASPKSTPRSTPRTSPRSTPRDSPGGSTHVTPLGSTEKLWKTGFVPKRQNWTGGTLKQSNIGGSLPNLSTDTYIDRCLNALSPVNFGVGRPPLPHGSRPFQMALRDLAQERDRCQETKSNLVQSNGSKRPNTDIIDTQTKKQEVFSNMLDTETDSGYKIDKCENGEGHNQKHVGFMEQGRHIPTFASTDDFSDLRYMAKSLPDISQLHSAPERQTSENKFVKKDKAVLKQREQIEHRHALPVVSSPRLLQRPAIKPNSLV</sequence>
<protein>
    <submittedName>
        <fullName evidence="3">Uncharacterized protein LOC106175750</fullName>
    </submittedName>
</protein>
<feature type="compositionally biased region" description="Polar residues" evidence="1">
    <location>
        <begin position="177"/>
        <end position="186"/>
    </location>
</feature>
<evidence type="ECO:0000256" key="1">
    <source>
        <dbReference type="SAM" id="MobiDB-lite"/>
    </source>
</evidence>
<dbReference type="RefSeq" id="XP_013413332.1">
    <property type="nucleotide sequence ID" value="XM_013557878.1"/>
</dbReference>
<dbReference type="InParanoid" id="A0A1S3JSN4"/>
<dbReference type="GeneID" id="106175750"/>
<name>A0A1S3JSN4_LINAN</name>
<dbReference type="AlphaFoldDB" id="A0A1S3JSN4"/>
<keyword evidence="2" id="KW-1185">Reference proteome</keyword>
<gene>
    <name evidence="3" type="primary">LOC106175750</name>
</gene>
<feature type="region of interest" description="Disordered" evidence="1">
    <location>
        <begin position="139"/>
        <end position="193"/>
    </location>
</feature>
<feature type="region of interest" description="Disordered" evidence="1">
    <location>
        <begin position="1"/>
        <end position="23"/>
    </location>
</feature>
<evidence type="ECO:0000313" key="3">
    <source>
        <dbReference type="RefSeq" id="XP_013413332.1"/>
    </source>
</evidence>
<evidence type="ECO:0000313" key="2">
    <source>
        <dbReference type="Proteomes" id="UP000085678"/>
    </source>
</evidence>
<feature type="compositionally biased region" description="Low complexity" evidence="1">
    <location>
        <begin position="155"/>
        <end position="176"/>
    </location>
</feature>
<reference evidence="3" key="1">
    <citation type="submission" date="2025-08" db="UniProtKB">
        <authorList>
            <consortium name="RefSeq"/>
        </authorList>
    </citation>
    <scope>IDENTIFICATION</scope>
    <source>
        <tissue evidence="3">Gonads</tissue>
    </source>
</reference>
<dbReference type="KEGG" id="lak:106175750"/>
<dbReference type="Proteomes" id="UP000085678">
    <property type="component" value="Unplaced"/>
</dbReference>